<evidence type="ECO:0000256" key="9">
    <source>
        <dbReference type="RuleBase" id="RU003435"/>
    </source>
</evidence>
<dbReference type="EC" id="3.4.24.70" evidence="8"/>
<evidence type="ECO:0000256" key="8">
    <source>
        <dbReference type="ARBA" id="ARBA00026100"/>
    </source>
</evidence>
<evidence type="ECO:0000256" key="7">
    <source>
        <dbReference type="ARBA" id="ARBA00024603"/>
    </source>
</evidence>
<evidence type="ECO:0000259" key="10">
    <source>
        <dbReference type="Pfam" id="PF01432"/>
    </source>
</evidence>
<dbReference type="InterPro" id="IPR034005">
    <property type="entry name" value="M3A_DCP"/>
</dbReference>
<evidence type="ECO:0000259" key="11">
    <source>
        <dbReference type="Pfam" id="PF19310"/>
    </source>
</evidence>
<dbReference type="InterPro" id="IPR024079">
    <property type="entry name" value="MetalloPept_cat_dom_sf"/>
</dbReference>
<dbReference type="AlphaFoldDB" id="A0A2G6JNZ6"/>
<dbReference type="GO" id="GO:0004222">
    <property type="term" value="F:metalloendopeptidase activity"/>
    <property type="evidence" value="ECO:0007669"/>
    <property type="project" value="UniProtKB-EC"/>
</dbReference>
<feature type="domain" description="Peptidase M3A/M3B catalytic" evidence="10">
    <location>
        <begin position="224"/>
        <end position="675"/>
    </location>
</feature>
<protein>
    <recommendedName>
        <fullName evidence="8">oligopeptidase A</fullName>
        <ecNumber evidence="8">3.4.24.70</ecNumber>
    </recommendedName>
</protein>
<dbReference type="Pfam" id="PF01432">
    <property type="entry name" value="Peptidase_M3"/>
    <property type="match status" value="1"/>
</dbReference>
<keyword evidence="3 9" id="KW-0479">Metal-binding</keyword>
<accession>A0A2G6JNZ6</accession>
<dbReference type="CDD" id="cd06456">
    <property type="entry name" value="M3A_DCP"/>
    <property type="match status" value="1"/>
</dbReference>
<dbReference type="GO" id="GO:0006508">
    <property type="term" value="P:proteolysis"/>
    <property type="evidence" value="ECO:0007669"/>
    <property type="project" value="UniProtKB-KW"/>
</dbReference>
<evidence type="ECO:0000256" key="6">
    <source>
        <dbReference type="ARBA" id="ARBA00023049"/>
    </source>
</evidence>
<gene>
    <name evidence="12" type="ORF">CSA60_01235</name>
</gene>
<proteinExistence type="inferred from homology"/>
<organism evidence="12 13">
    <name type="scientific">Neptuniibacter caesariensis</name>
    <dbReference type="NCBI Taxonomy" id="207954"/>
    <lineage>
        <taxon>Bacteria</taxon>
        <taxon>Pseudomonadati</taxon>
        <taxon>Pseudomonadota</taxon>
        <taxon>Gammaproteobacteria</taxon>
        <taxon>Oceanospirillales</taxon>
        <taxon>Oceanospirillaceae</taxon>
        <taxon>Neptuniibacter</taxon>
    </lineage>
</organism>
<dbReference type="Gene3D" id="1.10.1370.10">
    <property type="entry name" value="Neurolysin, domain 3"/>
    <property type="match status" value="1"/>
</dbReference>
<dbReference type="Gene3D" id="1.20.1050.40">
    <property type="entry name" value="Endopeptidase. Chain P, domain 1"/>
    <property type="match status" value="1"/>
</dbReference>
<keyword evidence="6 9" id="KW-0482">Metalloprotease</keyword>
<evidence type="ECO:0000256" key="4">
    <source>
        <dbReference type="ARBA" id="ARBA00022801"/>
    </source>
</evidence>
<dbReference type="Proteomes" id="UP000243469">
    <property type="component" value="Unassembled WGS sequence"/>
</dbReference>
<comment type="caution">
    <text evidence="12">The sequence shown here is derived from an EMBL/GenBank/DDBJ whole genome shotgun (WGS) entry which is preliminary data.</text>
</comment>
<dbReference type="InterPro" id="IPR024080">
    <property type="entry name" value="Neurolysin/TOP_N"/>
</dbReference>
<dbReference type="GO" id="GO:0046872">
    <property type="term" value="F:metal ion binding"/>
    <property type="evidence" value="ECO:0007669"/>
    <property type="project" value="UniProtKB-UniRule"/>
</dbReference>
<dbReference type="Gene3D" id="3.40.390.10">
    <property type="entry name" value="Collagenase (Catalytic Domain)"/>
    <property type="match status" value="1"/>
</dbReference>
<dbReference type="SUPFAM" id="SSF55486">
    <property type="entry name" value="Metalloproteases ('zincins'), catalytic domain"/>
    <property type="match status" value="1"/>
</dbReference>
<comment type="cofactor">
    <cofactor evidence="9">
        <name>Zn(2+)</name>
        <dbReference type="ChEBI" id="CHEBI:29105"/>
    </cofactor>
    <text evidence="9">Binds 1 zinc ion.</text>
</comment>
<dbReference type="EMBL" id="PDSH01000012">
    <property type="protein sequence ID" value="PIE25144.1"/>
    <property type="molecule type" value="Genomic_DNA"/>
</dbReference>
<keyword evidence="5 9" id="KW-0862">Zinc</keyword>
<evidence type="ECO:0000256" key="3">
    <source>
        <dbReference type="ARBA" id="ARBA00022723"/>
    </source>
</evidence>
<reference evidence="12 13" key="1">
    <citation type="submission" date="2017-10" db="EMBL/GenBank/DDBJ databases">
        <title>Novel microbial diversity and functional potential in the marine mammal oral microbiome.</title>
        <authorList>
            <person name="Dudek N.K."/>
            <person name="Sun C.L."/>
            <person name="Burstein D."/>
            <person name="Kantor R.S."/>
            <person name="Aliaga Goltsman D.S."/>
            <person name="Bik E.M."/>
            <person name="Thomas B.C."/>
            <person name="Banfield J.F."/>
            <person name="Relman D.A."/>
        </authorList>
    </citation>
    <scope>NUCLEOTIDE SEQUENCE [LARGE SCALE GENOMIC DNA]</scope>
    <source>
        <strain evidence="12">DOLJORAL78_47_21</strain>
    </source>
</reference>
<sequence length="678" mass="76649">MSDPMLTPQLLPAFSQIKPEQIEAAIDQLLEDNRNKVKDILSNVQDVSWSSLVAPLEEMNDRLAKAWSPVLHMNAVVNTDALRDAYNACLPKLSRYWTEMGQNRALYEAYKQLANSPEFSQLNEAQRKSVANTLRDFRLSGIALNDTDKQRYAELQQKLSELTTKFSENVMDATDAWSKRLGSEEDLAGLPPMALAAAKQMAEAKGEKGWLVTLDFPSYLATITYADDRELRKEIYTAFVTRASDQGPGQGQWDNSAVMTEILALRLELAKLLGFNNYAEYSLATKMAKDTDQVIAFLTDLAEKSLPVAQRDYEQLVAFAKDEFGVEDLQAWDIAYFGEKLKQAKYAISEEQIRPYFPLPKVLDGLFAVSGKLFAIEISEVAEFDRWHDDARLFEISRNGELIARFFMDLYAREKKRGGAWMDDCRVRRRLADGSLQLPVAYLVCNFNSPVGDDPALLTHNEVTTLFHEFGHGLHHMLTQIECADVSGINGVAWDAVELPSQFLENWCYEPEALQLISGHYQTGEALPQELLDKMLAAKNYQSGMMMVRQLEFSLFDFILHRDYQPGETVIQDVLDKVRSEVAVVATPAFNRFQHGFSHIFAGGYAAGYYSYKWAEVLSADAFSRFEDEGIFNQQTGADFRKNILEMGGSKEPMELFVAFRGREPKVDALLRHSGITE</sequence>
<dbReference type="InterPro" id="IPR045666">
    <property type="entry name" value="OpdA_N"/>
</dbReference>
<evidence type="ECO:0000256" key="2">
    <source>
        <dbReference type="ARBA" id="ARBA00022670"/>
    </source>
</evidence>
<evidence type="ECO:0000256" key="1">
    <source>
        <dbReference type="ARBA" id="ARBA00006040"/>
    </source>
</evidence>
<feature type="domain" description="Oligopeptidase A N-terminal" evidence="11">
    <location>
        <begin position="26"/>
        <end position="149"/>
    </location>
</feature>
<dbReference type="Pfam" id="PF19310">
    <property type="entry name" value="TOP_N"/>
    <property type="match status" value="1"/>
</dbReference>
<keyword evidence="4 9" id="KW-0378">Hydrolase</keyword>
<dbReference type="PANTHER" id="PTHR11804">
    <property type="entry name" value="PROTEASE M3 THIMET OLIGOPEPTIDASE-RELATED"/>
    <property type="match status" value="1"/>
</dbReference>
<dbReference type="PANTHER" id="PTHR11804:SF84">
    <property type="entry name" value="SACCHAROLYSIN"/>
    <property type="match status" value="1"/>
</dbReference>
<dbReference type="NCBIfam" id="NF008159">
    <property type="entry name" value="PRK10911.1"/>
    <property type="match status" value="1"/>
</dbReference>
<dbReference type="InterPro" id="IPR001567">
    <property type="entry name" value="Pept_M3A_M3B_dom"/>
</dbReference>
<comment type="similarity">
    <text evidence="1 9">Belongs to the peptidase M3 family.</text>
</comment>
<dbReference type="STRING" id="207954.MED92_05818"/>
<evidence type="ECO:0000256" key="5">
    <source>
        <dbReference type="ARBA" id="ARBA00022833"/>
    </source>
</evidence>
<comment type="catalytic activity">
    <reaction evidence="7">
        <text>Hydrolysis of oligopeptides, with broad specificity. Gly or Ala commonly occur as P1 or P1' residues, but more distant residues are also important, as is shown by the fact that Z-Gly-Pro-Gly-|-Gly-Pro-Ala is cleaved, but not Z-(Gly)(5).</text>
        <dbReference type="EC" id="3.4.24.70"/>
    </reaction>
</comment>
<evidence type="ECO:0000313" key="13">
    <source>
        <dbReference type="Proteomes" id="UP000243469"/>
    </source>
</evidence>
<keyword evidence="2 9" id="KW-0645">Protease</keyword>
<dbReference type="InterPro" id="IPR045090">
    <property type="entry name" value="Pept_M3A_M3B"/>
</dbReference>
<dbReference type="InterPro" id="IPR024077">
    <property type="entry name" value="Neurolysin/TOP_dom2"/>
</dbReference>
<evidence type="ECO:0000313" key="12">
    <source>
        <dbReference type="EMBL" id="PIE25144.1"/>
    </source>
</evidence>
<dbReference type="FunFam" id="3.40.390.10:FF:000009">
    <property type="entry name" value="Oligopeptidase A"/>
    <property type="match status" value="1"/>
</dbReference>
<name>A0A2G6JNZ6_NEPCE</name>
<dbReference type="GO" id="GO:0005829">
    <property type="term" value="C:cytosol"/>
    <property type="evidence" value="ECO:0007669"/>
    <property type="project" value="UniProtKB-ARBA"/>
</dbReference>
<dbReference type="GO" id="GO:0006518">
    <property type="term" value="P:peptide metabolic process"/>
    <property type="evidence" value="ECO:0007669"/>
    <property type="project" value="TreeGrafter"/>
</dbReference>